<dbReference type="InterPro" id="IPR011006">
    <property type="entry name" value="CheY-like_superfamily"/>
</dbReference>
<dbReference type="Pfam" id="PF12833">
    <property type="entry name" value="HTH_18"/>
    <property type="match status" value="1"/>
</dbReference>
<dbReference type="SMART" id="SM00448">
    <property type="entry name" value="REC"/>
    <property type="match status" value="1"/>
</dbReference>
<keyword evidence="5" id="KW-0902">Two-component regulatory system</keyword>
<dbReference type="InterPro" id="IPR009057">
    <property type="entry name" value="Homeodomain-like_sf"/>
</dbReference>
<dbReference type="GO" id="GO:0005737">
    <property type="term" value="C:cytoplasm"/>
    <property type="evidence" value="ECO:0007669"/>
    <property type="project" value="UniProtKB-SubCell"/>
</dbReference>
<dbReference type="Proteomes" id="UP000198636">
    <property type="component" value="Unassembled WGS sequence"/>
</dbReference>
<evidence type="ECO:0000256" key="3">
    <source>
        <dbReference type="ARBA" id="ARBA00022490"/>
    </source>
</evidence>
<dbReference type="GO" id="GO:0043565">
    <property type="term" value="F:sequence-specific DNA binding"/>
    <property type="evidence" value="ECO:0007669"/>
    <property type="project" value="InterPro"/>
</dbReference>
<dbReference type="STRING" id="1120976.SAMN03080606_02945"/>
<dbReference type="SUPFAM" id="SSF52172">
    <property type="entry name" value="CheY-like"/>
    <property type="match status" value="1"/>
</dbReference>
<keyword evidence="8" id="KW-0804">Transcription</keyword>
<evidence type="ECO:0000259" key="11">
    <source>
        <dbReference type="PROSITE" id="PS01124"/>
    </source>
</evidence>
<dbReference type="PROSITE" id="PS50110">
    <property type="entry name" value="RESPONSE_REGULATORY"/>
    <property type="match status" value="1"/>
</dbReference>
<reference evidence="13 14" key="1">
    <citation type="submission" date="2016-10" db="EMBL/GenBank/DDBJ databases">
        <authorList>
            <person name="de Groot N.N."/>
        </authorList>
    </citation>
    <scope>NUCLEOTIDE SEQUENCE [LARGE SCALE GENOMIC DNA]</scope>
    <source>
        <strain evidence="13 14">DSM 18978</strain>
    </source>
</reference>
<dbReference type="Gene3D" id="1.10.10.60">
    <property type="entry name" value="Homeodomain-like"/>
    <property type="match status" value="2"/>
</dbReference>
<keyword evidence="4 10" id="KW-0597">Phosphoprotein</keyword>
<comment type="function">
    <text evidence="9">May play the central regulatory role in sporulation. It may be an element of the effector pathway responsible for the activation of sporulation genes in response to nutritional stress. Spo0A may act in concert with spo0H (a sigma factor) to control the expression of some genes that are critical to the sporulation process.</text>
</comment>
<gene>
    <name evidence="13" type="ORF">SAMN03080606_02945</name>
</gene>
<dbReference type="GO" id="GO:0003700">
    <property type="term" value="F:DNA-binding transcription factor activity"/>
    <property type="evidence" value="ECO:0007669"/>
    <property type="project" value="InterPro"/>
</dbReference>
<organism evidence="13 14">
    <name type="scientific">Alkaliphilus peptidifermentans DSM 18978</name>
    <dbReference type="NCBI Taxonomy" id="1120976"/>
    <lineage>
        <taxon>Bacteria</taxon>
        <taxon>Bacillati</taxon>
        <taxon>Bacillota</taxon>
        <taxon>Clostridia</taxon>
        <taxon>Peptostreptococcales</taxon>
        <taxon>Natronincolaceae</taxon>
        <taxon>Alkaliphilus</taxon>
    </lineage>
</organism>
<evidence type="ECO:0000256" key="8">
    <source>
        <dbReference type="ARBA" id="ARBA00023163"/>
    </source>
</evidence>
<dbReference type="OrthoDB" id="384217at2"/>
<name>A0A1G5JMR2_9FIRM</name>
<evidence type="ECO:0000313" key="14">
    <source>
        <dbReference type="Proteomes" id="UP000198636"/>
    </source>
</evidence>
<evidence type="ECO:0000256" key="4">
    <source>
        <dbReference type="ARBA" id="ARBA00022553"/>
    </source>
</evidence>
<dbReference type="EMBL" id="FMUS01000020">
    <property type="protein sequence ID" value="SCY89702.1"/>
    <property type="molecule type" value="Genomic_DNA"/>
</dbReference>
<dbReference type="SUPFAM" id="SSF46689">
    <property type="entry name" value="Homeodomain-like"/>
    <property type="match status" value="2"/>
</dbReference>
<dbReference type="InterPro" id="IPR001789">
    <property type="entry name" value="Sig_transdc_resp-reg_receiver"/>
</dbReference>
<protein>
    <recommendedName>
        <fullName evidence="2">Stage 0 sporulation protein A homolog</fullName>
    </recommendedName>
</protein>
<dbReference type="CDD" id="cd17536">
    <property type="entry name" value="REC_YesN-like"/>
    <property type="match status" value="1"/>
</dbReference>
<feature type="modified residue" description="4-aspartylphosphate" evidence="10">
    <location>
        <position position="55"/>
    </location>
</feature>
<evidence type="ECO:0000259" key="12">
    <source>
        <dbReference type="PROSITE" id="PS50110"/>
    </source>
</evidence>
<keyword evidence="3" id="KW-0963">Cytoplasm</keyword>
<evidence type="ECO:0000256" key="10">
    <source>
        <dbReference type="PROSITE-ProRule" id="PRU00169"/>
    </source>
</evidence>
<dbReference type="SMART" id="SM00342">
    <property type="entry name" value="HTH_ARAC"/>
    <property type="match status" value="1"/>
</dbReference>
<dbReference type="AlphaFoldDB" id="A0A1G5JMR2"/>
<dbReference type="GO" id="GO:0000160">
    <property type="term" value="P:phosphorelay signal transduction system"/>
    <property type="evidence" value="ECO:0007669"/>
    <property type="project" value="UniProtKB-KW"/>
</dbReference>
<dbReference type="InterPro" id="IPR051552">
    <property type="entry name" value="HptR"/>
</dbReference>
<evidence type="ECO:0000256" key="5">
    <source>
        <dbReference type="ARBA" id="ARBA00023012"/>
    </source>
</evidence>
<evidence type="ECO:0000256" key="2">
    <source>
        <dbReference type="ARBA" id="ARBA00018672"/>
    </source>
</evidence>
<dbReference type="InterPro" id="IPR018060">
    <property type="entry name" value="HTH_AraC"/>
</dbReference>
<dbReference type="PROSITE" id="PS01124">
    <property type="entry name" value="HTH_ARAC_FAMILY_2"/>
    <property type="match status" value="1"/>
</dbReference>
<keyword evidence="7" id="KW-0238">DNA-binding</keyword>
<comment type="subcellular location">
    <subcellularLocation>
        <location evidence="1">Cytoplasm</location>
    </subcellularLocation>
</comment>
<evidence type="ECO:0000313" key="13">
    <source>
        <dbReference type="EMBL" id="SCY89702.1"/>
    </source>
</evidence>
<dbReference type="InterPro" id="IPR020449">
    <property type="entry name" value="Tscrpt_reg_AraC-type_HTH"/>
</dbReference>
<keyword evidence="6" id="KW-0805">Transcription regulation</keyword>
<dbReference type="PANTHER" id="PTHR42713">
    <property type="entry name" value="HISTIDINE KINASE-RELATED"/>
    <property type="match status" value="1"/>
</dbReference>
<sequence length="542" mass="63577">MYKVLIVDDEAPARETLQYLITWEDTDFRIVDTAKNGREALEKYKIHRPELIITDIQMPIMDGLTLIKEVKKIDNTQKFIILSCHEEFRYAKEAITMGVTDYLLKDLITSQELHSVLAKVKNVLNEIRLPNTLQRNITSLNDFEEKLFTITKTSAVKSIIFNNILIEDIDEFINKFNLSLRSEYFFILVILIDDFEKHYSDTAKESTEITEKIAIYIQRILDSMGSGECIYNEKNQFIALVPISNFDGELKYITQSHNIIARIREIKLKDKDISFTIGVSRYFYRFKNIFNCYKEALEVTKFRVFAGKGQTLLYNSMLEKVSSQNPETIVETKLSKLEDAIKDNDTRALEILKQLYCQDLKGFMQYNYVKHVNGKIYNMIMKICSEEGITYQYLFNQNYIPIGEIENLETVQEIYTYFANIINRLSNYKRKNACKSYSRRVRDAVEYIELNYGEAISLQTIAEYSDLHKVYLSRLFKEETGQTITSFIFKVRIEKAKEMMKSTNYKIYEIAEMVGFSNPQQFSMIFKRITGKSPAEFREEIN</sequence>
<keyword evidence="14" id="KW-1185">Reference proteome</keyword>
<dbReference type="PROSITE" id="PS00041">
    <property type="entry name" value="HTH_ARAC_FAMILY_1"/>
    <property type="match status" value="1"/>
</dbReference>
<evidence type="ECO:0000256" key="9">
    <source>
        <dbReference type="ARBA" id="ARBA00024867"/>
    </source>
</evidence>
<feature type="domain" description="Response regulatory" evidence="12">
    <location>
        <begin position="3"/>
        <end position="120"/>
    </location>
</feature>
<feature type="domain" description="HTH araC/xylS-type" evidence="11">
    <location>
        <begin position="442"/>
        <end position="540"/>
    </location>
</feature>
<accession>A0A1G5JMR2</accession>
<dbReference type="PANTHER" id="PTHR42713:SF3">
    <property type="entry name" value="TRANSCRIPTIONAL REGULATORY PROTEIN HPTR"/>
    <property type="match status" value="1"/>
</dbReference>
<proteinExistence type="predicted"/>
<dbReference type="RefSeq" id="WP_091545150.1">
    <property type="nucleotide sequence ID" value="NZ_FMUS01000020.1"/>
</dbReference>
<dbReference type="Gene3D" id="3.40.50.2300">
    <property type="match status" value="1"/>
</dbReference>
<dbReference type="PRINTS" id="PR00032">
    <property type="entry name" value="HTHARAC"/>
</dbReference>
<dbReference type="Pfam" id="PF00072">
    <property type="entry name" value="Response_reg"/>
    <property type="match status" value="1"/>
</dbReference>
<evidence type="ECO:0000256" key="6">
    <source>
        <dbReference type="ARBA" id="ARBA00023015"/>
    </source>
</evidence>
<dbReference type="InterPro" id="IPR018062">
    <property type="entry name" value="HTH_AraC-typ_CS"/>
</dbReference>
<evidence type="ECO:0000256" key="1">
    <source>
        <dbReference type="ARBA" id="ARBA00004496"/>
    </source>
</evidence>
<evidence type="ECO:0000256" key="7">
    <source>
        <dbReference type="ARBA" id="ARBA00023125"/>
    </source>
</evidence>